<reference evidence="6" key="1">
    <citation type="journal article" date="2019" name="Int. J. Syst. Evol. Microbiol.">
        <title>The Global Catalogue of Microorganisms (GCM) 10K type strain sequencing project: providing services to taxonomists for standard genome sequencing and annotation.</title>
        <authorList>
            <consortium name="The Broad Institute Genomics Platform"/>
            <consortium name="The Broad Institute Genome Sequencing Center for Infectious Disease"/>
            <person name="Wu L."/>
            <person name="Ma J."/>
        </authorList>
    </citation>
    <scope>NUCLEOTIDE SEQUENCE [LARGE SCALE GENOMIC DNA]</scope>
    <source>
        <strain evidence="6">CGMCC 1.6784</strain>
    </source>
</reference>
<accession>A0ABQ2JGC5</accession>
<dbReference type="InterPro" id="IPR018062">
    <property type="entry name" value="HTH_AraC-typ_CS"/>
</dbReference>
<protein>
    <recommendedName>
        <fullName evidence="4">HTH araC/xylS-type domain-containing protein</fullName>
    </recommendedName>
</protein>
<keyword evidence="2" id="KW-0238">DNA-binding</keyword>
<evidence type="ECO:0000313" key="6">
    <source>
        <dbReference type="Proteomes" id="UP000605099"/>
    </source>
</evidence>
<dbReference type="Proteomes" id="UP000605099">
    <property type="component" value="Unassembled WGS sequence"/>
</dbReference>
<dbReference type="RefSeq" id="WP_188818530.1">
    <property type="nucleotide sequence ID" value="NZ_BMLK01000004.1"/>
</dbReference>
<dbReference type="PROSITE" id="PS00041">
    <property type="entry name" value="HTH_ARAC_FAMILY_1"/>
    <property type="match status" value="1"/>
</dbReference>
<dbReference type="InterPro" id="IPR009057">
    <property type="entry name" value="Homeodomain-like_sf"/>
</dbReference>
<dbReference type="Gene3D" id="1.10.10.60">
    <property type="entry name" value="Homeodomain-like"/>
    <property type="match status" value="2"/>
</dbReference>
<organism evidence="5 6">
    <name type="scientific">Novosphingobium indicum</name>
    <dbReference type="NCBI Taxonomy" id="462949"/>
    <lineage>
        <taxon>Bacteria</taxon>
        <taxon>Pseudomonadati</taxon>
        <taxon>Pseudomonadota</taxon>
        <taxon>Alphaproteobacteria</taxon>
        <taxon>Sphingomonadales</taxon>
        <taxon>Sphingomonadaceae</taxon>
        <taxon>Novosphingobium</taxon>
    </lineage>
</organism>
<dbReference type="Pfam" id="PF12833">
    <property type="entry name" value="HTH_18"/>
    <property type="match status" value="1"/>
</dbReference>
<dbReference type="SMART" id="SM00342">
    <property type="entry name" value="HTH_ARAC"/>
    <property type="match status" value="1"/>
</dbReference>
<comment type="caution">
    <text evidence="5">The sequence shown here is derived from an EMBL/GenBank/DDBJ whole genome shotgun (WGS) entry which is preliminary data.</text>
</comment>
<keyword evidence="1" id="KW-0805">Transcription regulation</keyword>
<gene>
    <name evidence="5" type="ORF">GCM10011349_09290</name>
</gene>
<dbReference type="PROSITE" id="PS01124">
    <property type="entry name" value="HTH_ARAC_FAMILY_2"/>
    <property type="match status" value="1"/>
</dbReference>
<feature type="domain" description="HTH araC/xylS-type" evidence="4">
    <location>
        <begin position="229"/>
        <end position="325"/>
    </location>
</feature>
<name>A0ABQ2JGC5_9SPHN</name>
<dbReference type="SUPFAM" id="SSF46689">
    <property type="entry name" value="Homeodomain-like"/>
    <property type="match status" value="2"/>
</dbReference>
<keyword evidence="3" id="KW-0804">Transcription</keyword>
<evidence type="ECO:0000256" key="3">
    <source>
        <dbReference type="ARBA" id="ARBA00023163"/>
    </source>
</evidence>
<dbReference type="EMBL" id="BMLK01000004">
    <property type="protein sequence ID" value="GGN44345.1"/>
    <property type="molecule type" value="Genomic_DNA"/>
</dbReference>
<dbReference type="PANTHER" id="PTHR47893:SF1">
    <property type="entry name" value="REGULATORY PROTEIN PCHR"/>
    <property type="match status" value="1"/>
</dbReference>
<evidence type="ECO:0000256" key="2">
    <source>
        <dbReference type="ARBA" id="ARBA00023125"/>
    </source>
</evidence>
<sequence>MGKLLPIIEGHFSIGDLLREAAERSIELGYVTETIPEIDAPAMSGMILAEEVQPGLLVSGFDLTYTAECRLDAKVERSVCCAVLLEGSGEPLEVQGHPPVTHEIEHVVIFGFGETKICTRPWHRGQHAKVFSVTLEPRFFERFGDMVADDGIAILERYIEPGVHSASLPWSRRIVDQAHEGLVAPYGGSLRSLFRESQALRFTLEVAALLQEEEQLIRKIGRRQYDRVRHARELLDRSLVEPPKLLDLARELGVNVSTLQANFKAAFGTTIFGYVRSRRLEMARILIHDHGLGIAEAGYRVGFTNAAAFTVAYRRHYGHPPSARR</sequence>
<evidence type="ECO:0000256" key="1">
    <source>
        <dbReference type="ARBA" id="ARBA00023015"/>
    </source>
</evidence>
<dbReference type="PANTHER" id="PTHR47893">
    <property type="entry name" value="REGULATORY PROTEIN PCHR"/>
    <property type="match status" value="1"/>
</dbReference>
<proteinExistence type="predicted"/>
<dbReference type="InterPro" id="IPR018060">
    <property type="entry name" value="HTH_AraC"/>
</dbReference>
<evidence type="ECO:0000259" key="4">
    <source>
        <dbReference type="PROSITE" id="PS01124"/>
    </source>
</evidence>
<keyword evidence="6" id="KW-1185">Reference proteome</keyword>
<dbReference type="InterPro" id="IPR053142">
    <property type="entry name" value="PchR_regulatory_protein"/>
</dbReference>
<evidence type="ECO:0000313" key="5">
    <source>
        <dbReference type="EMBL" id="GGN44345.1"/>
    </source>
</evidence>